<dbReference type="EMBL" id="CP060718">
    <property type="protein sequence ID" value="QNN68169.1"/>
    <property type="molecule type" value="Genomic_DNA"/>
</dbReference>
<dbReference type="KEGG" id="slut:H9L13_04615"/>
<protein>
    <submittedName>
        <fullName evidence="2">Cupin domain-containing protein</fullName>
    </submittedName>
</protein>
<dbReference type="AlphaFoldDB" id="A0A7G9SJZ4"/>
<dbReference type="InterPro" id="IPR013096">
    <property type="entry name" value="Cupin_2"/>
</dbReference>
<accession>A0A7G9SJZ4</accession>
<keyword evidence="3" id="KW-1185">Reference proteome</keyword>
<organism evidence="2 3">
    <name type="scientific">Sphingomonas lutea</name>
    <dbReference type="NCBI Taxonomy" id="1045317"/>
    <lineage>
        <taxon>Bacteria</taxon>
        <taxon>Pseudomonadati</taxon>
        <taxon>Pseudomonadota</taxon>
        <taxon>Alphaproteobacteria</taxon>
        <taxon>Sphingomonadales</taxon>
        <taxon>Sphingomonadaceae</taxon>
        <taxon>Sphingomonas</taxon>
    </lineage>
</organism>
<dbReference type="Pfam" id="PF07883">
    <property type="entry name" value="Cupin_2"/>
    <property type="match status" value="1"/>
</dbReference>
<proteinExistence type="predicted"/>
<dbReference type="SUPFAM" id="SSF51182">
    <property type="entry name" value="RmlC-like cupins"/>
    <property type="match status" value="1"/>
</dbReference>
<sequence>MIALWLALQGAAPLPDPLAAGWQGRPVCEKLHDDAHQRVLRCTFAPGVGHERHLHDRHFGYALSGGRMRITDAKGVREAEIKPGSSFSSEGIAWHEVLNIGATTVQYLIVEPR</sequence>
<evidence type="ECO:0000313" key="2">
    <source>
        <dbReference type="EMBL" id="QNN68169.1"/>
    </source>
</evidence>
<dbReference type="InterPro" id="IPR014710">
    <property type="entry name" value="RmlC-like_jellyroll"/>
</dbReference>
<dbReference type="InterPro" id="IPR011051">
    <property type="entry name" value="RmlC_Cupin_sf"/>
</dbReference>
<dbReference type="Gene3D" id="2.60.120.10">
    <property type="entry name" value="Jelly Rolls"/>
    <property type="match status" value="1"/>
</dbReference>
<name>A0A7G9SJZ4_9SPHN</name>
<evidence type="ECO:0000259" key="1">
    <source>
        <dbReference type="Pfam" id="PF07883"/>
    </source>
</evidence>
<gene>
    <name evidence="2" type="ORF">H9L13_04615</name>
</gene>
<evidence type="ECO:0000313" key="3">
    <source>
        <dbReference type="Proteomes" id="UP000515971"/>
    </source>
</evidence>
<feature type="domain" description="Cupin type-2" evidence="1">
    <location>
        <begin position="41"/>
        <end position="110"/>
    </location>
</feature>
<dbReference type="RefSeq" id="WP_187539428.1">
    <property type="nucleotide sequence ID" value="NZ_BAABJT010000001.1"/>
</dbReference>
<dbReference type="Proteomes" id="UP000515971">
    <property type="component" value="Chromosome"/>
</dbReference>
<reference evidence="2 3" key="1">
    <citation type="submission" date="2020-08" db="EMBL/GenBank/DDBJ databases">
        <title>Genome sequence of Sphingomonas lutea KCTC 23642T.</title>
        <authorList>
            <person name="Hyun D.-W."/>
            <person name="Bae J.-W."/>
        </authorList>
    </citation>
    <scope>NUCLEOTIDE SEQUENCE [LARGE SCALE GENOMIC DNA]</scope>
    <source>
        <strain evidence="2 3">KCTC 23642</strain>
    </source>
</reference>